<dbReference type="RefSeq" id="WP_156858669.1">
    <property type="nucleotide sequence ID" value="NZ_WOWR01000005.1"/>
</dbReference>
<evidence type="ECO:0000313" key="2">
    <source>
        <dbReference type="Proteomes" id="UP000442695"/>
    </source>
</evidence>
<protein>
    <submittedName>
        <fullName evidence="1">Uncharacterized protein</fullName>
    </submittedName>
</protein>
<name>A0A7V8EJ93_PSEPU</name>
<sequence>MEPTRIAQAVCESAFEAIRELLGPGLALQAKCQTELKHKPEIEQSLIEVTCLQYDESPIQTLVLRVLFDHLSRQLKVTNILMPQGMQHQRLGKRTLGELYKVAEAHDYELLVVDMVASFYDRLVCRGAVVVDDHSVKITAQMNFSGDVDKATSKTGPAVHDLFSLILGKPDKVKEAN</sequence>
<dbReference type="Proteomes" id="UP000442695">
    <property type="component" value="Unassembled WGS sequence"/>
</dbReference>
<reference evidence="1 2" key="1">
    <citation type="submission" date="2019-12" db="EMBL/GenBank/DDBJ databases">
        <authorList>
            <person name="Woiski C."/>
        </authorList>
    </citation>
    <scope>NUCLEOTIDE SEQUENCE [LARGE SCALE GENOMIC DNA]</scope>
    <source>
        <strain evidence="1 2">BOE100</strain>
    </source>
</reference>
<dbReference type="EMBL" id="WOWR01000005">
    <property type="protein sequence ID" value="KAF0255775.1"/>
    <property type="molecule type" value="Genomic_DNA"/>
</dbReference>
<proteinExistence type="predicted"/>
<organism evidence="1 2">
    <name type="scientific">Pseudomonas putida</name>
    <name type="common">Arthrobacter siderocapsulatus</name>
    <dbReference type="NCBI Taxonomy" id="303"/>
    <lineage>
        <taxon>Bacteria</taxon>
        <taxon>Pseudomonadati</taxon>
        <taxon>Pseudomonadota</taxon>
        <taxon>Gammaproteobacteria</taxon>
        <taxon>Pseudomonadales</taxon>
        <taxon>Pseudomonadaceae</taxon>
        <taxon>Pseudomonas</taxon>
    </lineage>
</organism>
<dbReference type="AlphaFoldDB" id="A0A7V8EJ93"/>
<comment type="caution">
    <text evidence="1">The sequence shown here is derived from an EMBL/GenBank/DDBJ whole genome shotgun (WGS) entry which is preliminary data.</text>
</comment>
<gene>
    <name evidence="1" type="ORF">GN299_06700</name>
</gene>
<accession>A0A7V8EJ93</accession>
<evidence type="ECO:0000313" key="1">
    <source>
        <dbReference type="EMBL" id="KAF0255775.1"/>
    </source>
</evidence>